<dbReference type="Pfam" id="PF17291">
    <property type="entry name" value="M60-like_N"/>
    <property type="match status" value="1"/>
</dbReference>
<evidence type="ECO:0000313" key="3">
    <source>
        <dbReference type="EMBL" id="WOH36592.1"/>
    </source>
</evidence>
<keyword evidence="4" id="KW-1185">Reference proteome</keyword>
<feature type="signal peptide" evidence="1">
    <location>
        <begin position="1"/>
        <end position="25"/>
    </location>
</feature>
<name>A0ABZ0GM12_9GAMM</name>
<evidence type="ECO:0000313" key="4">
    <source>
        <dbReference type="Proteomes" id="UP001301442"/>
    </source>
</evidence>
<evidence type="ECO:0000259" key="2">
    <source>
        <dbReference type="PROSITE" id="PS51723"/>
    </source>
</evidence>
<dbReference type="SMART" id="SM01276">
    <property type="entry name" value="M60-like"/>
    <property type="match status" value="1"/>
</dbReference>
<dbReference type="InterPro" id="IPR051244">
    <property type="entry name" value="TCAF"/>
</dbReference>
<dbReference type="Gene3D" id="3.40.390.80">
    <property type="entry name" value="Peptidase M60, enhancin-like domain 2"/>
    <property type="match status" value="1"/>
</dbReference>
<evidence type="ECO:0000256" key="1">
    <source>
        <dbReference type="SAM" id="SignalP"/>
    </source>
</evidence>
<organism evidence="3 4">
    <name type="scientific">Thalassotalea fonticola</name>
    <dbReference type="NCBI Taxonomy" id="3065649"/>
    <lineage>
        <taxon>Bacteria</taxon>
        <taxon>Pseudomonadati</taxon>
        <taxon>Pseudomonadota</taxon>
        <taxon>Gammaproteobacteria</taxon>
        <taxon>Alteromonadales</taxon>
        <taxon>Colwelliaceae</taxon>
        <taxon>Thalassotalea</taxon>
    </lineage>
</organism>
<dbReference type="SUPFAM" id="SSF50370">
    <property type="entry name" value="Ricin B-like lectins"/>
    <property type="match status" value="1"/>
</dbReference>
<dbReference type="SMART" id="SM00458">
    <property type="entry name" value="RICIN"/>
    <property type="match status" value="1"/>
</dbReference>
<protein>
    <submittedName>
        <fullName evidence="3">M60 family metallopeptidase</fullName>
    </submittedName>
</protein>
<reference evidence="3 4" key="1">
    <citation type="submission" date="2023-09" db="EMBL/GenBank/DDBJ databases">
        <authorList>
            <person name="Qi X."/>
        </authorList>
    </citation>
    <scope>NUCLEOTIDE SEQUENCE [LARGE SCALE GENOMIC DNA]</scope>
    <source>
        <strain evidence="3 4">S1-1</strain>
    </source>
</reference>
<dbReference type="InterPro" id="IPR035423">
    <property type="entry name" value="M60-like_N"/>
</dbReference>
<proteinExistence type="predicted"/>
<dbReference type="Pfam" id="PF13402">
    <property type="entry name" value="Peptidase_M60"/>
    <property type="match status" value="1"/>
</dbReference>
<dbReference type="PROSITE" id="PS51723">
    <property type="entry name" value="PEPTIDASE_M60"/>
    <property type="match status" value="1"/>
</dbReference>
<dbReference type="InterPro" id="IPR000772">
    <property type="entry name" value="Ricin_B_lectin"/>
</dbReference>
<dbReference type="Gene3D" id="2.60.120.1250">
    <property type="entry name" value="Peptidase M60, enhancin-like domain 1"/>
    <property type="match status" value="1"/>
</dbReference>
<keyword evidence="1" id="KW-0732">Signal</keyword>
<dbReference type="PANTHER" id="PTHR15730:SF5">
    <property type="entry name" value="SI:CH211-210B2.2-RELATED"/>
    <property type="match status" value="1"/>
</dbReference>
<accession>A0ABZ0GM12</accession>
<sequence length="643" mass="71906">MPRRLYKGIYLAAIVPALASSQLFANLDGAATSNTKSFTEQLIVSQALSSSCLDAVNSTVTLSYCNANQTSQLWSYNAAAQQLVNKASGQCVSKHKNQLKLFRCNNSDEQNWSLDNDSFSQNRWAFDVNAKNNTVIIYPAHGGSNQRWLVPSQAKSYIKQHNLPAANYPLKLEDSTAIELDVKKDLINRLTPLNQAFPYPRDVSEFPGAVKDSTPRISKTVSIDRHYYEMDIPSIITRKHWTSTGLYAAAGDIINIDVLTDDLAKTDSLFAIINVHTDVLSAGSGNVKKTGEIRRYPNVSSKTLLKPGSNKLRSQYGGQVIIYSASPVNTSIDIAISNVVEAPHFKLGRDSNADWSAIQSKPAPWGVLEGNGVYLDLPKSALEQISDPEALLSTFDQGLDMIHYLAGFDNNTSKGPHQKPTIKERFVDDVQITAGFAHANYPIMTSPGWELHSVEKVQQQGWGNWHELGHNYQQFCLWSRPFGSESTNNIYSLFVQEKLNAQSRIQNEKRYSKAIKKLASNDFDFVKDAGAWDKLVFIMQIKHAFPDLGWDVFRQLNRRFRELNKRQQDLVCATDAASFDITFELLSEITQYDLTQHFKAWKVPVSEQSYAKVASMKLPSPTLDISAINPEPKSGRNVQRIAK</sequence>
<dbReference type="PANTHER" id="PTHR15730">
    <property type="entry name" value="EXPERIMENTAL AUTOIMMUNE PROSTATITIS ANTIGEN 2-RELATED"/>
    <property type="match status" value="1"/>
</dbReference>
<dbReference type="Gene3D" id="1.10.390.30">
    <property type="entry name" value="Peptidase M60, enhancin-like domain 3"/>
    <property type="match status" value="1"/>
</dbReference>
<feature type="chain" id="PRO_5045348321" evidence="1">
    <location>
        <begin position="26"/>
        <end position="643"/>
    </location>
</feature>
<dbReference type="InterPro" id="IPR031161">
    <property type="entry name" value="Peptidase_M60_dom"/>
</dbReference>
<gene>
    <name evidence="3" type="ORF">RI844_14605</name>
</gene>
<dbReference type="RefSeq" id="WP_348395403.1">
    <property type="nucleotide sequence ID" value="NZ_CP136600.1"/>
</dbReference>
<dbReference type="PROSITE" id="PS50231">
    <property type="entry name" value="RICIN_B_LECTIN"/>
    <property type="match status" value="1"/>
</dbReference>
<dbReference type="Proteomes" id="UP001301442">
    <property type="component" value="Chromosome"/>
</dbReference>
<feature type="domain" description="Peptidase M60" evidence="2">
    <location>
        <begin position="239"/>
        <end position="546"/>
    </location>
</feature>
<dbReference type="EMBL" id="CP136600">
    <property type="protein sequence ID" value="WOH36592.1"/>
    <property type="molecule type" value="Genomic_DNA"/>
</dbReference>
<dbReference type="Gene3D" id="2.80.10.50">
    <property type="match status" value="1"/>
</dbReference>
<dbReference type="InterPro" id="IPR035992">
    <property type="entry name" value="Ricin_B-like_lectins"/>
</dbReference>
<dbReference type="InterPro" id="IPR042279">
    <property type="entry name" value="Pep_M60_3"/>
</dbReference>